<evidence type="ECO:0000313" key="3">
    <source>
        <dbReference type="Proteomes" id="UP000199600"/>
    </source>
</evidence>
<dbReference type="GO" id="GO:0003677">
    <property type="term" value="F:DNA binding"/>
    <property type="evidence" value="ECO:0007669"/>
    <property type="project" value="InterPro"/>
</dbReference>
<dbReference type="Gene3D" id="2.120.10.90">
    <property type="entry name" value="DNA gyrase/topoisomerase IV, subunit A, C-terminal"/>
    <property type="match status" value="1"/>
</dbReference>
<evidence type="ECO:0008006" key="4">
    <source>
        <dbReference type="Google" id="ProtNLM"/>
    </source>
</evidence>
<accession>A0A1A8XGJ3</accession>
<protein>
    <recommendedName>
        <fullName evidence="4">DNA gyrase subunit A</fullName>
    </recommendedName>
</protein>
<dbReference type="InterPro" id="IPR006691">
    <property type="entry name" value="GyrA/parC_rep"/>
</dbReference>
<evidence type="ECO:0000313" key="2">
    <source>
        <dbReference type="EMBL" id="SBT03826.1"/>
    </source>
</evidence>
<feature type="compositionally biased region" description="Basic and acidic residues" evidence="1">
    <location>
        <begin position="58"/>
        <end position="68"/>
    </location>
</feature>
<reference evidence="2 3" key="1">
    <citation type="submission" date="2016-06" db="EMBL/GenBank/DDBJ databases">
        <authorList>
            <person name="Kjaerup R.B."/>
            <person name="Dalgaard T.S."/>
            <person name="Juul-Madsen H.R."/>
        </authorList>
    </citation>
    <scope>NUCLEOTIDE SEQUENCE [LARGE SCALE GENOMIC DNA]</scope>
    <source>
        <strain evidence="2">2</strain>
    </source>
</reference>
<dbReference type="GO" id="GO:0006265">
    <property type="term" value="P:DNA topological change"/>
    <property type="evidence" value="ECO:0007669"/>
    <property type="project" value="InterPro"/>
</dbReference>
<organism evidence="2 3">
    <name type="scientific">Candidatus Propionivibrio aalborgensis</name>
    <dbReference type="NCBI Taxonomy" id="1860101"/>
    <lineage>
        <taxon>Bacteria</taxon>
        <taxon>Pseudomonadati</taxon>
        <taxon>Pseudomonadota</taxon>
        <taxon>Betaproteobacteria</taxon>
        <taxon>Rhodocyclales</taxon>
        <taxon>Rhodocyclaceae</taxon>
        <taxon>Propionivibrio</taxon>
    </lineage>
</organism>
<dbReference type="InterPro" id="IPR035516">
    <property type="entry name" value="Gyrase/topoIV_suA_C"/>
</dbReference>
<gene>
    <name evidence="2" type="ORF">PROAA_1090061</name>
</gene>
<dbReference type="GO" id="GO:0003916">
    <property type="term" value="F:DNA topoisomerase activity"/>
    <property type="evidence" value="ECO:0007669"/>
    <property type="project" value="InterPro"/>
</dbReference>
<feature type="region of interest" description="Disordered" evidence="1">
    <location>
        <begin position="44"/>
        <end position="68"/>
    </location>
</feature>
<dbReference type="GO" id="GO:0005524">
    <property type="term" value="F:ATP binding"/>
    <property type="evidence" value="ECO:0007669"/>
    <property type="project" value="InterPro"/>
</dbReference>
<dbReference type="Proteomes" id="UP000199600">
    <property type="component" value="Unassembled WGS sequence"/>
</dbReference>
<evidence type="ECO:0000256" key="1">
    <source>
        <dbReference type="SAM" id="MobiDB-lite"/>
    </source>
</evidence>
<dbReference type="SUPFAM" id="SSF101904">
    <property type="entry name" value="GyrA/ParC C-terminal domain-like"/>
    <property type="match status" value="1"/>
</dbReference>
<dbReference type="Pfam" id="PF03989">
    <property type="entry name" value="DNA_gyraseA_C"/>
    <property type="match status" value="1"/>
</dbReference>
<name>A0A1A8XGJ3_9RHOO</name>
<proteinExistence type="predicted"/>
<dbReference type="EMBL" id="FLQY01000012">
    <property type="protein sequence ID" value="SBT03826.1"/>
    <property type="molecule type" value="Genomic_DNA"/>
</dbReference>
<dbReference type="AlphaFoldDB" id="A0A1A8XGJ3"/>
<sequence>MLITTGGVLIRTRVSEIRELGRATQGVTLIALDAGEKLAGLEKVVETEDDQDVVPESGDEKAPGMDQS</sequence>
<keyword evidence="3" id="KW-1185">Reference proteome</keyword>